<accession>A0A4P6L4S8</accession>
<gene>
    <name evidence="2" type="ORF">EWM63_25340</name>
</gene>
<keyword evidence="1" id="KW-0732">Signal</keyword>
<dbReference type="AlphaFoldDB" id="A0A4P6L4S8"/>
<proteinExistence type="predicted"/>
<feature type="signal peptide" evidence="1">
    <location>
        <begin position="1"/>
        <end position="20"/>
    </location>
</feature>
<dbReference type="KEGG" id="plue:EWM63_25340"/>
<name>A0A4P6L4S8_9BURK</name>
<evidence type="ECO:0000256" key="1">
    <source>
        <dbReference type="SAM" id="SignalP"/>
    </source>
</evidence>
<reference evidence="2 3" key="1">
    <citation type="submission" date="2019-02" db="EMBL/GenBank/DDBJ databases">
        <title>Draft Genome Sequences of Six Type Strains of the Genus Massilia.</title>
        <authorList>
            <person name="Miess H."/>
            <person name="Frediansyhah A."/>
            <person name="Gross H."/>
        </authorList>
    </citation>
    <scope>NUCLEOTIDE SEQUENCE [LARGE SCALE GENOMIC DNA]</scope>
    <source>
        <strain evidence="2 3">DSM 17473</strain>
    </source>
</reference>
<feature type="chain" id="PRO_5020613349" evidence="1">
    <location>
        <begin position="21"/>
        <end position="216"/>
    </location>
</feature>
<evidence type="ECO:0000313" key="3">
    <source>
        <dbReference type="Proteomes" id="UP000290637"/>
    </source>
</evidence>
<dbReference type="EMBL" id="CP035913">
    <property type="protein sequence ID" value="QBE65898.1"/>
    <property type="molecule type" value="Genomic_DNA"/>
</dbReference>
<evidence type="ECO:0000313" key="2">
    <source>
        <dbReference type="EMBL" id="QBE65898.1"/>
    </source>
</evidence>
<keyword evidence="3" id="KW-1185">Reference proteome</keyword>
<dbReference type="Proteomes" id="UP000290637">
    <property type="component" value="Chromosome"/>
</dbReference>
<protein>
    <submittedName>
        <fullName evidence="2">Uncharacterized protein</fullName>
    </submittedName>
</protein>
<dbReference type="RefSeq" id="WP_130189007.1">
    <property type="nucleotide sequence ID" value="NZ_CP035913.1"/>
</dbReference>
<organism evidence="2 3">
    <name type="scientific">Pseudoduganella lutea</name>
    <dbReference type="NCBI Taxonomy" id="321985"/>
    <lineage>
        <taxon>Bacteria</taxon>
        <taxon>Pseudomonadati</taxon>
        <taxon>Pseudomonadota</taxon>
        <taxon>Betaproteobacteria</taxon>
        <taxon>Burkholderiales</taxon>
        <taxon>Oxalobacteraceae</taxon>
        <taxon>Telluria group</taxon>
        <taxon>Pseudoduganella</taxon>
    </lineage>
</organism>
<sequence length="216" mass="23950">MRRRSFIVLGCVFMCPVAQAVAPVVTLAVLVKTLGEAGEAMSKVVKGMRDLVEAGTDSYGFVAAVRDRDRLKRLSVQFAGLTSDSNMMVLDSLTRYIAHVERAPGGRSDAQAQLLWRKAVDNFRVVLQTVHGLLKDLNEEKSDLVLQPVFLSLNDILHSRSSMLAELEALPPPTSREDLRLLKEAREAYRVLSERTRELIAQLNAYISRIGDTTAP</sequence>